<comment type="caution">
    <text evidence="1">The sequence shown here is derived from an EMBL/GenBank/DDBJ whole genome shotgun (WGS) entry which is preliminary data.</text>
</comment>
<name>A0A8J2LQJ8_9BILA</name>
<accession>A0A8J2LQJ8</accession>
<reference evidence="1" key="1">
    <citation type="submission" date="2021-09" db="EMBL/GenBank/DDBJ databases">
        <authorList>
            <consortium name="Pathogen Informatics"/>
        </authorList>
    </citation>
    <scope>NUCLEOTIDE SEQUENCE</scope>
</reference>
<organism evidence="1 2">
    <name type="scientific">Cercopithifilaria johnstoni</name>
    <dbReference type="NCBI Taxonomy" id="2874296"/>
    <lineage>
        <taxon>Eukaryota</taxon>
        <taxon>Metazoa</taxon>
        <taxon>Ecdysozoa</taxon>
        <taxon>Nematoda</taxon>
        <taxon>Chromadorea</taxon>
        <taxon>Rhabditida</taxon>
        <taxon>Spirurina</taxon>
        <taxon>Spiruromorpha</taxon>
        <taxon>Filarioidea</taxon>
        <taxon>Onchocercidae</taxon>
        <taxon>Cercopithifilaria</taxon>
    </lineage>
</organism>
<dbReference type="Proteomes" id="UP000746747">
    <property type="component" value="Unassembled WGS sequence"/>
</dbReference>
<keyword evidence="2" id="KW-1185">Reference proteome</keyword>
<evidence type="ECO:0000313" key="2">
    <source>
        <dbReference type="Proteomes" id="UP000746747"/>
    </source>
</evidence>
<dbReference type="AlphaFoldDB" id="A0A8J2LQJ8"/>
<protein>
    <submittedName>
        <fullName evidence="1">Uncharacterized protein</fullName>
    </submittedName>
</protein>
<dbReference type="EMBL" id="CAKAEH010001094">
    <property type="protein sequence ID" value="CAG9532875.1"/>
    <property type="molecule type" value="Genomic_DNA"/>
</dbReference>
<gene>
    <name evidence="1" type="ORF">CJOHNSTONI_LOCUS3150</name>
</gene>
<sequence length="67" mass="7537">MGNGTDKRYKENAHKTSKKAIIDFSNLFKLKSSYDTAQAKSALVLLFMSQYLLPLSLTAQYHPLTTP</sequence>
<proteinExistence type="predicted"/>
<evidence type="ECO:0000313" key="1">
    <source>
        <dbReference type="EMBL" id="CAG9532875.1"/>
    </source>
</evidence>